<gene>
    <name evidence="1" type="ORF">D623_10030171</name>
</gene>
<reference evidence="1 2" key="1">
    <citation type="journal article" date="2013" name="Nat. Commun.">
        <title>Genome analysis reveals insights into physiology and longevity of the Brandt's bat Myotis brandtii.</title>
        <authorList>
            <person name="Seim I."/>
            <person name="Fang X."/>
            <person name="Xiong Z."/>
            <person name="Lobanov A.V."/>
            <person name="Huang Z."/>
            <person name="Ma S."/>
            <person name="Feng Y."/>
            <person name="Turanov A.A."/>
            <person name="Zhu Y."/>
            <person name="Lenz T.L."/>
            <person name="Gerashchenko M.V."/>
            <person name="Fan D."/>
            <person name="Hee Yim S."/>
            <person name="Yao X."/>
            <person name="Jordan D."/>
            <person name="Xiong Y."/>
            <person name="Ma Y."/>
            <person name="Lyapunov A.N."/>
            <person name="Chen G."/>
            <person name="Kulakova O.I."/>
            <person name="Sun Y."/>
            <person name="Lee S.G."/>
            <person name="Bronson R.T."/>
            <person name="Moskalev A.A."/>
            <person name="Sunyaev S.R."/>
            <person name="Zhang G."/>
            <person name="Krogh A."/>
            <person name="Wang J."/>
            <person name="Gladyshev V.N."/>
        </authorList>
    </citation>
    <scope>NUCLEOTIDE SEQUENCE [LARGE SCALE GENOMIC DNA]</scope>
</reference>
<keyword evidence="2" id="KW-1185">Reference proteome</keyword>
<organism evidence="1 2">
    <name type="scientific">Myotis brandtii</name>
    <name type="common">Brandt's bat</name>
    <dbReference type="NCBI Taxonomy" id="109478"/>
    <lineage>
        <taxon>Eukaryota</taxon>
        <taxon>Metazoa</taxon>
        <taxon>Chordata</taxon>
        <taxon>Craniata</taxon>
        <taxon>Vertebrata</taxon>
        <taxon>Euteleostomi</taxon>
        <taxon>Mammalia</taxon>
        <taxon>Eutheria</taxon>
        <taxon>Laurasiatheria</taxon>
        <taxon>Chiroptera</taxon>
        <taxon>Yangochiroptera</taxon>
        <taxon>Vespertilionidae</taxon>
        <taxon>Myotis</taxon>
    </lineage>
</organism>
<dbReference type="Proteomes" id="UP000052978">
    <property type="component" value="Unassembled WGS sequence"/>
</dbReference>
<name>S7MDA1_MYOBR</name>
<evidence type="ECO:0000313" key="1">
    <source>
        <dbReference type="EMBL" id="EPQ02189.1"/>
    </source>
</evidence>
<evidence type="ECO:0000313" key="2">
    <source>
        <dbReference type="Proteomes" id="UP000052978"/>
    </source>
</evidence>
<protein>
    <submittedName>
        <fullName evidence="1">Uncharacterized protein</fullName>
    </submittedName>
</protein>
<accession>S7MDA1</accession>
<dbReference type="AlphaFoldDB" id="S7MDA1"/>
<dbReference type="EMBL" id="KE161194">
    <property type="protein sequence ID" value="EPQ02189.1"/>
    <property type="molecule type" value="Genomic_DNA"/>
</dbReference>
<proteinExistence type="predicted"/>
<sequence>MRALTMCQAECPAVLTVFTSHDLLRAQSTLLGGLFLPHVDGLHVLLLKELAQLKMACLVLLSPLPCQGSALLQNPFLASLDRRRREERRSEPRCLTGFRREVPELRENQTNTARTFSSKAALRQPPSTTLFQHRIKPRLFPLLKSRFCFAHFSRLHSRFI</sequence>